<dbReference type="Proteomes" id="UP000234681">
    <property type="component" value="Chromosome 2"/>
</dbReference>
<dbReference type="AlphaFoldDB" id="A6IHD7"/>
<protein>
    <submittedName>
        <fullName evidence="1">RCG41502</fullName>
    </submittedName>
</protein>
<evidence type="ECO:0000313" key="2">
    <source>
        <dbReference type="Proteomes" id="UP000234681"/>
    </source>
</evidence>
<evidence type="ECO:0000313" key="1">
    <source>
        <dbReference type="EMBL" id="EDM01085.1"/>
    </source>
</evidence>
<dbReference type="EMBL" id="CH473961">
    <property type="protein sequence ID" value="EDM01085.1"/>
    <property type="molecule type" value="Genomic_DNA"/>
</dbReference>
<sequence length="45" mass="5021">MLSKHEIDLKPKECAELYSTIAHVIVSDDEAQRPLKCMFGILSGC</sequence>
<name>A6IHD7_RAT</name>
<gene>
    <name evidence="1" type="ORF">rCG_41502</name>
</gene>
<reference evidence="2" key="1">
    <citation type="submission" date="2005-09" db="EMBL/GenBank/DDBJ databases">
        <authorList>
            <person name="Mural R.J."/>
            <person name="Li P.W."/>
            <person name="Adams M.D."/>
            <person name="Amanatides P.G."/>
            <person name="Baden-Tillson H."/>
            <person name="Barnstead M."/>
            <person name="Chin S.H."/>
            <person name="Dew I."/>
            <person name="Evans C.A."/>
            <person name="Ferriera S."/>
            <person name="Flanigan M."/>
            <person name="Fosler C."/>
            <person name="Glodek A."/>
            <person name="Gu Z."/>
            <person name="Holt R.A."/>
            <person name="Jennings D."/>
            <person name="Kraft C.L."/>
            <person name="Lu F."/>
            <person name="Nguyen T."/>
            <person name="Nusskern D.R."/>
            <person name="Pfannkoch C.M."/>
            <person name="Sitter C."/>
            <person name="Sutton G.G."/>
            <person name="Venter J.C."/>
            <person name="Wang Z."/>
            <person name="Woodage T."/>
            <person name="Zheng X.H."/>
            <person name="Zhong F."/>
        </authorList>
    </citation>
    <scope>NUCLEOTIDE SEQUENCE [LARGE SCALE GENOMIC DNA]</scope>
    <source>
        <strain>BN</strain>
        <strain evidence="2">Sprague-Dawley</strain>
    </source>
</reference>
<proteinExistence type="predicted"/>
<organism evidence="1 2">
    <name type="scientific">Rattus norvegicus</name>
    <name type="common">Rat</name>
    <dbReference type="NCBI Taxonomy" id="10116"/>
    <lineage>
        <taxon>Eukaryota</taxon>
        <taxon>Metazoa</taxon>
        <taxon>Chordata</taxon>
        <taxon>Craniata</taxon>
        <taxon>Vertebrata</taxon>
        <taxon>Euteleostomi</taxon>
        <taxon>Mammalia</taxon>
        <taxon>Eutheria</taxon>
        <taxon>Euarchontoglires</taxon>
        <taxon>Glires</taxon>
        <taxon>Rodentia</taxon>
        <taxon>Myomorpha</taxon>
        <taxon>Muroidea</taxon>
        <taxon>Muridae</taxon>
        <taxon>Murinae</taxon>
        <taxon>Rattus</taxon>
    </lineage>
</organism>
<accession>A6IHD7</accession>